<comment type="subcellular location">
    <subcellularLocation>
        <location evidence="1">Membrane</location>
        <topology evidence="1">Multi-pass membrane protein</topology>
    </subcellularLocation>
</comment>
<evidence type="ECO:0000259" key="6">
    <source>
        <dbReference type="PROSITE" id="PS50929"/>
    </source>
</evidence>
<dbReference type="OrthoDB" id="164055at2759"/>
<evidence type="ECO:0000256" key="4">
    <source>
        <dbReference type="ARBA" id="ARBA00023136"/>
    </source>
</evidence>
<comment type="caution">
    <text evidence="7">The sequence shown here is derived from an EMBL/GenBank/DDBJ whole genome shotgun (WGS) entry which is preliminary data.</text>
</comment>
<evidence type="ECO:0000256" key="2">
    <source>
        <dbReference type="ARBA" id="ARBA00022692"/>
    </source>
</evidence>
<dbReference type="PANTHER" id="PTHR24221:SF620">
    <property type="entry name" value="ABC TRANSMEMBRANE TYPE-1 DOMAIN-CONTAINING PROTEIN"/>
    <property type="match status" value="1"/>
</dbReference>
<feature type="domain" description="ABC transmembrane type-1" evidence="6">
    <location>
        <begin position="1"/>
        <end position="160"/>
    </location>
</feature>
<dbReference type="InterPro" id="IPR036640">
    <property type="entry name" value="ABC1_TM_sf"/>
</dbReference>
<dbReference type="AlphaFoldDB" id="A0A1V9Y9V0"/>
<keyword evidence="7" id="KW-0547">Nucleotide-binding</keyword>
<gene>
    <name evidence="7" type="ORF">THRCLA_11013</name>
</gene>
<proteinExistence type="predicted"/>
<dbReference type="Pfam" id="PF00664">
    <property type="entry name" value="ABC_membrane"/>
    <property type="match status" value="1"/>
</dbReference>
<keyword evidence="8" id="KW-1185">Reference proteome</keyword>
<dbReference type="SUPFAM" id="SSF90123">
    <property type="entry name" value="ABC transporter transmembrane region"/>
    <property type="match status" value="1"/>
</dbReference>
<accession>A0A1V9Y9V0</accession>
<dbReference type="PROSITE" id="PS50929">
    <property type="entry name" value="ABC_TM1F"/>
    <property type="match status" value="1"/>
</dbReference>
<evidence type="ECO:0000256" key="3">
    <source>
        <dbReference type="ARBA" id="ARBA00022989"/>
    </source>
</evidence>
<evidence type="ECO:0000313" key="7">
    <source>
        <dbReference type="EMBL" id="OQR82459.1"/>
    </source>
</evidence>
<organism evidence="7 8">
    <name type="scientific">Thraustotheca clavata</name>
    <dbReference type="NCBI Taxonomy" id="74557"/>
    <lineage>
        <taxon>Eukaryota</taxon>
        <taxon>Sar</taxon>
        <taxon>Stramenopiles</taxon>
        <taxon>Oomycota</taxon>
        <taxon>Saprolegniomycetes</taxon>
        <taxon>Saprolegniales</taxon>
        <taxon>Achlyaceae</taxon>
        <taxon>Thraustotheca</taxon>
    </lineage>
</organism>
<keyword evidence="3 5" id="KW-1133">Transmembrane helix</keyword>
<dbReference type="Proteomes" id="UP000243217">
    <property type="component" value="Unassembled WGS sequence"/>
</dbReference>
<dbReference type="GO" id="GO:0140359">
    <property type="term" value="F:ABC-type transporter activity"/>
    <property type="evidence" value="ECO:0007669"/>
    <property type="project" value="InterPro"/>
</dbReference>
<sequence>MRDEALKWSGGFIGLGAVFLIALTLQNYQFAIACERMTSRIRAMCFEAMLRQEIAWFDDEKHSSGSLTTRLATDSAAIRTMTAETVNVVLVNVSTLAVAFGIAFSQSWQMTLAFLGVFPLMGFGAFVQMKGMSGGDSKNANDGDIQAGALLSEAINSIRT</sequence>
<feature type="transmembrane region" description="Helical" evidence="5">
    <location>
        <begin position="110"/>
        <end position="129"/>
    </location>
</feature>
<dbReference type="InterPro" id="IPR039421">
    <property type="entry name" value="Type_1_exporter"/>
</dbReference>
<dbReference type="STRING" id="74557.A0A1V9Y9V0"/>
<dbReference type="Gene3D" id="1.20.1560.10">
    <property type="entry name" value="ABC transporter type 1, transmembrane domain"/>
    <property type="match status" value="1"/>
</dbReference>
<keyword evidence="7" id="KW-0067">ATP-binding</keyword>
<dbReference type="PROSITE" id="PS51257">
    <property type="entry name" value="PROKAR_LIPOPROTEIN"/>
    <property type="match status" value="1"/>
</dbReference>
<protein>
    <submittedName>
        <fullName evidence="7">ATP-binding Cassette (ABC) Superfamily</fullName>
    </submittedName>
</protein>
<feature type="transmembrane region" description="Helical" evidence="5">
    <location>
        <begin position="12"/>
        <end position="34"/>
    </location>
</feature>
<keyword evidence="2 5" id="KW-0812">Transmembrane</keyword>
<feature type="non-terminal residue" evidence="7">
    <location>
        <position position="160"/>
    </location>
</feature>
<dbReference type="InterPro" id="IPR011527">
    <property type="entry name" value="ABC1_TM_dom"/>
</dbReference>
<dbReference type="PANTHER" id="PTHR24221">
    <property type="entry name" value="ATP-BINDING CASSETTE SUB-FAMILY B"/>
    <property type="match status" value="1"/>
</dbReference>
<feature type="transmembrane region" description="Helical" evidence="5">
    <location>
        <begin position="85"/>
        <end position="104"/>
    </location>
</feature>
<name>A0A1V9Y9V0_9STRA</name>
<dbReference type="EMBL" id="JNBS01004693">
    <property type="protein sequence ID" value="OQR82459.1"/>
    <property type="molecule type" value="Genomic_DNA"/>
</dbReference>
<dbReference type="GO" id="GO:0016020">
    <property type="term" value="C:membrane"/>
    <property type="evidence" value="ECO:0007669"/>
    <property type="project" value="UniProtKB-SubCell"/>
</dbReference>
<evidence type="ECO:0000256" key="1">
    <source>
        <dbReference type="ARBA" id="ARBA00004141"/>
    </source>
</evidence>
<evidence type="ECO:0000313" key="8">
    <source>
        <dbReference type="Proteomes" id="UP000243217"/>
    </source>
</evidence>
<keyword evidence="4 5" id="KW-0472">Membrane</keyword>
<reference evidence="7 8" key="1">
    <citation type="journal article" date="2014" name="Genome Biol. Evol.">
        <title>The secreted proteins of Achlya hypogyna and Thraustotheca clavata identify the ancestral oomycete secretome and reveal gene acquisitions by horizontal gene transfer.</title>
        <authorList>
            <person name="Misner I."/>
            <person name="Blouin N."/>
            <person name="Leonard G."/>
            <person name="Richards T.A."/>
            <person name="Lane C.E."/>
        </authorList>
    </citation>
    <scope>NUCLEOTIDE SEQUENCE [LARGE SCALE GENOMIC DNA]</scope>
    <source>
        <strain evidence="7 8">ATCC 34112</strain>
    </source>
</reference>
<dbReference type="GO" id="GO:0005524">
    <property type="term" value="F:ATP binding"/>
    <property type="evidence" value="ECO:0007669"/>
    <property type="project" value="UniProtKB-KW"/>
</dbReference>
<evidence type="ECO:0000256" key="5">
    <source>
        <dbReference type="SAM" id="Phobius"/>
    </source>
</evidence>